<dbReference type="AlphaFoldDB" id="A0A8J6FAH0"/>
<dbReference type="EMBL" id="WNTK01000005">
    <property type="protein sequence ID" value="KAG9483475.1"/>
    <property type="molecule type" value="Genomic_DNA"/>
</dbReference>
<gene>
    <name evidence="1" type="ORF">GDO78_009409</name>
</gene>
<reference evidence="1" key="1">
    <citation type="thesis" date="2020" institute="ProQuest LLC" country="789 East Eisenhower Parkway, Ann Arbor, MI, USA">
        <title>Comparative Genomics and Chromosome Evolution.</title>
        <authorList>
            <person name="Mudd A.B."/>
        </authorList>
    </citation>
    <scope>NUCLEOTIDE SEQUENCE</scope>
    <source>
        <strain evidence="1">HN-11 Male</strain>
        <tissue evidence="1">Kidney and liver</tissue>
    </source>
</reference>
<accession>A0A8J6FAH0</accession>
<comment type="caution">
    <text evidence="1">The sequence shown here is derived from an EMBL/GenBank/DDBJ whole genome shotgun (WGS) entry which is preliminary data.</text>
</comment>
<evidence type="ECO:0000313" key="1">
    <source>
        <dbReference type="EMBL" id="KAG9483475.1"/>
    </source>
</evidence>
<dbReference type="Proteomes" id="UP000770717">
    <property type="component" value="Unassembled WGS sequence"/>
</dbReference>
<protein>
    <submittedName>
        <fullName evidence="1">Uncharacterized protein</fullName>
    </submittedName>
</protein>
<keyword evidence="2" id="KW-1185">Reference proteome</keyword>
<evidence type="ECO:0000313" key="2">
    <source>
        <dbReference type="Proteomes" id="UP000770717"/>
    </source>
</evidence>
<sequence>MKLKCNKKVATKYQHSTIYAHHGWLANNPATNPKHLCPILVMLSNTGGAYQTSCDIGEPQPHEWVMQRQNTISGCIHHVCNVYTSYQCMGQYNSINMVMIQDVGFELRLKAPIHLQQLSDK</sequence>
<name>A0A8J6FAH0_ELECQ</name>
<proteinExistence type="predicted"/>
<organism evidence="1 2">
    <name type="scientific">Eleutherodactylus coqui</name>
    <name type="common">Puerto Rican coqui</name>
    <dbReference type="NCBI Taxonomy" id="57060"/>
    <lineage>
        <taxon>Eukaryota</taxon>
        <taxon>Metazoa</taxon>
        <taxon>Chordata</taxon>
        <taxon>Craniata</taxon>
        <taxon>Vertebrata</taxon>
        <taxon>Euteleostomi</taxon>
        <taxon>Amphibia</taxon>
        <taxon>Batrachia</taxon>
        <taxon>Anura</taxon>
        <taxon>Neobatrachia</taxon>
        <taxon>Hyloidea</taxon>
        <taxon>Eleutherodactylidae</taxon>
        <taxon>Eleutherodactylinae</taxon>
        <taxon>Eleutherodactylus</taxon>
        <taxon>Eleutherodactylus</taxon>
    </lineage>
</organism>